<dbReference type="EMBL" id="DVOE01000025">
    <property type="protein sequence ID" value="HIU98550.1"/>
    <property type="molecule type" value="Genomic_DNA"/>
</dbReference>
<accession>A0A9D1N924</accession>
<organism evidence="1 2">
    <name type="scientific">Candidatus Limadaptatus stercoripullorum</name>
    <dbReference type="NCBI Taxonomy" id="2840846"/>
    <lineage>
        <taxon>Bacteria</taxon>
        <taxon>Bacillati</taxon>
        <taxon>Bacillota</taxon>
        <taxon>Clostridia</taxon>
        <taxon>Eubacteriales</taxon>
        <taxon>Candidatus Limadaptatus</taxon>
    </lineage>
</organism>
<dbReference type="AlphaFoldDB" id="A0A9D1N924"/>
<dbReference type="Proteomes" id="UP000886857">
    <property type="component" value="Unassembled WGS sequence"/>
</dbReference>
<name>A0A9D1N924_9FIRM</name>
<protein>
    <submittedName>
        <fullName evidence="1">Uncharacterized protein</fullName>
    </submittedName>
</protein>
<proteinExistence type="predicted"/>
<sequence length="78" mass="8736">MFTLPDAAALLFLADLYGVSVDYILGRTEDDQLFDDARMPKTEVQELFDKLGTADKGRAMGYMQSLIDTERDRNQNGG</sequence>
<evidence type="ECO:0000313" key="2">
    <source>
        <dbReference type="Proteomes" id="UP000886857"/>
    </source>
</evidence>
<comment type="caution">
    <text evidence="1">The sequence shown here is derived from an EMBL/GenBank/DDBJ whole genome shotgun (WGS) entry which is preliminary data.</text>
</comment>
<reference evidence="1" key="2">
    <citation type="journal article" date="2021" name="PeerJ">
        <title>Extensive microbial diversity within the chicken gut microbiome revealed by metagenomics and culture.</title>
        <authorList>
            <person name="Gilroy R."/>
            <person name="Ravi A."/>
            <person name="Getino M."/>
            <person name="Pursley I."/>
            <person name="Horton D.L."/>
            <person name="Alikhan N.F."/>
            <person name="Baker D."/>
            <person name="Gharbi K."/>
            <person name="Hall N."/>
            <person name="Watson M."/>
            <person name="Adriaenssens E.M."/>
            <person name="Foster-Nyarko E."/>
            <person name="Jarju S."/>
            <person name="Secka A."/>
            <person name="Antonio M."/>
            <person name="Oren A."/>
            <person name="Chaudhuri R.R."/>
            <person name="La Ragione R."/>
            <person name="Hildebrand F."/>
            <person name="Pallen M.J."/>
        </authorList>
    </citation>
    <scope>NUCLEOTIDE SEQUENCE</scope>
    <source>
        <strain evidence="1">10406</strain>
    </source>
</reference>
<reference evidence="1" key="1">
    <citation type="submission" date="2020-10" db="EMBL/GenBank/DDBJ databases">
        <authorList>
            <person name="Gilroy R."/>
        </authorList>
    </citation>
    <scope>NUCLEOTIDE SEQUENCE</scope>
    <source>
        <strain evidence="1">10406</strain>
    </source>
</reference>
<evidence type="ECO:0000313" key="1">
    <source>
        <dbReference type="EMBL" id="HIU98550.1"/>
    </source>
</evidence>
<gene>
    <name evidence="1" type="ORF">IAC73_01750</name>
</gene>